<name>A0A382UPU1_9ZZZZ</name>
<proteinExistence type="predicted"/>
<sequence length="90" mass="10143">MAALSNPKLADDKYFHPQFVVEVWVILVIDLVLCQTAQNAQQTDRPGKWVGQVGLLPRLICRITSQELPNRKTAFVYGISNCVSRLRSES</sequence>
<organism evidence="1">
    <name type="scientific">marine metagenome</name>
    <dbReference type="NCBI Taxonomy" id="408172"/>
    <lineage>
        <taxon>unclassified sequences</taxon>
        <taxon>metagenomes</taxon>
        <taxon>ecological metagenomes</taxon>
    </lineage>
</organism>
<gene>
    <name evidence="1" type="ORF">METZ01_LOCUS389123</name>
</gene>
<reference evidence="1" key="1">
    <citation type="submission" date="2018-05" db="EMBL/GenBank/DDBJ databases">
        <authorList>
            <person name="Lanie J.A."/>
            <person name="Ng W.-L."/>
            <person name="Kazmierczak K.M."/>
            <person name="Andrzejewski T.M."/>
            <person name="Davidsen T.M."/>
            <person name="Wayne K.J."/>
            <person name="Tettelin H."/>
            <person name="Glass J.I."/>
            <person name="Rusch D."/>
            <person name="Podicherti R."/>
            <person name="Tsui H.-C.T."/>
            <person name="Winkler M.E."/>
        </authorList>
    </citation>
    <scope>NUCLEOTIDE SEQUENCE</scope>
</reference>
<accession>A0A382UPU1</accession>
<evidence type="ECO:0000313" key="1">
    <source>
        <dbReference type="EMBL" id="SVD36269.1"/>
    </source>
</evidence>
<protein>
    <submittedName>
        <fullName evidence="1">Uncharacterized protein</fullName>
    </submittedName>
</protein>
<dbReference type="AlphaFoldDB" id="A0A382UPU1"/>
<dbReference type="EMBL" id="UINC01145875">
    <property type="protein sequence ID" value="SVD36269.1"/>
    <property type="molecule type" value="Genomic_DNA"/>
</dbReference>